<keyword evidence="5" id="KW-0547">Nucleotide-binding</keyword>
<sequence length="569" mass="64182">MKIQVATPITDLNQQDASLENQESALWQCIINLKEELVAAESALAQTSERSLGSILATIMVLRTALRDFLPPELQRLLLAFFGRLSSFLHSTDTVIIDEIDSHAGDAIPNELYDSAQLYLSSRCLAASPTIRLHKSHHSPRPVASLPDHHSVVDFFHSIPLSWTSDSFVRPANSATRLASSLVGGGDSIDQRSLRIQFHRRHHHEVHNLYIPFILKEAERIRTRARERRLYTNRAVHPGDDQSHCWLWSSQPFEHPSTFDTIALDPVLKDDIRADLLQFVARRDYYTRVGRAWKRGYLLHGPPGTGKTSLVAAMANLLEFDIYDLELTTVASNSHLRRLLVSTAPKSILVIEDIDCSLDLSDRKKKRMAGGDETEQERWAHQAQSRAPARETISLTGVLNFVDGLWSSCVGERLMVFTTNHPEQLDPALLRPGRMDRKIELGSCRPVAFRTLARNYLGRGREDWAEDEGPALEDLMAKAEVLLGEVPISPAEVAEVFMASDGKEAKAAVTKLVEELQRRKEAPPPPQPQPQQLQKSMVNLEECGHPCIWPRVRDLVVTKEMYKYFLLFL</sequence>
<comment type="similarity">
    <text evidence="2">Belongs to the AAA ATPase family. BCS1 subfamily.</text>
</comment>
<comment type="catalytic activity">
    <reaction evidence="4">
        <text>ATP + H2O = ADP + phosphate + H(+)</text>
        <dbReference type="Rhea" id="RHEA:13065"/>
        <dbReference type="ChEBI" id="CHEBI:15377"/>
        <dbReference type="ChEBI" id="CHEBI:15378"/>
        <dbReference type="ChEBI" id="CHEBI:30616"/>
        <dbReference type="ChEBI" id="CHEBI:43474"/>
        <dbReference type="ChEBI" id="CHEBI:456216"/>
    </reaction>
</comment>
<dbReference type="CDD" id="cd19510">
    <property type="entry name" value="RecA-like_BCS1"/>
    <property type="match status" value="1"/>
</dbReference>
<dbReference type="InterPro" id="IPR003960">
    <property type="entry name" value="ATPase_AAA_CS"/>
</dbReference>
<evidence type="ECO:0000313" key="7">
    <source>
        <dbReference type="EMBL" id="CAD1826071.1"/>
    </source>
</evidence>
<keyword evidence="3" id="KW-0460">Magnesium</keyword>
<dbReference type="Pfam" id="PF14363">
    <property type="entry name" value="AAA_assoc"/>
    <property type="match status" value="1"/>
</dbReference>
<gene>
    <name evidence="7" type="ORF">CB5_LOCUS9282</name>
</gene>
<dbReference type="InterPro" id="IPR003593">
    <property type="entry name" value="AAA+_ATPase"/>
</dbReference>
<name>A0A6V7P5F1_ANACO</name>
<evidence type="ECO:0000256" key="2">
    <source>
        <dbReference type="ARBA" id="ARBA00007448"/>
    </source>
</evidence>
<reference evidence="7" key="1">
    <citation type="submission" date="2020-07" db="EMBL/GenBank/DDBJ databases">
        <authorList>
            <person name="Lin J."/>
        </authorList>
    </citation>
    <scope>NUCLEOTIDE SEQUENCE</scope>
</reference>
<dbReference type="Pfam" id="PF00004">
    <property type="entry name" value="AAA"/>
    <property type="match status" value="1"/>
</dbReference>
<dbReference type="GO" id="GO:0016887">
    <property type="term" value="F:ATP hydrolysis activity"/>
    <property type="evidence" value="ECO:0007669"/>
    <property type="project" value="InterPro"/>
</dbReference>
<dbReference type="InterPro" id="IPR050747">
    <property type="entry name" value="Mitochondrial_chaperone_BCS1"/>
</dbReference>
<dbReference type="EMBL" id="LR862145">
    <property type="protein sequence ID" value="CAD1826071.1"/>
    <property type="molecule type" value="Genomic_DNA"/>
</dbReference>
<dbReference type="PANTHER" id="PTHR23070">
    <property type="entry name" value="BCS1 AAA-TYPE ATPASE"/>
    <property type="match status" value="1"/>
</dbReference>
<dbReference type="GO" id="GO:0005524">
    <property type="term" value="F:ATP binding"/>
    <property type="evidence" value="ECO:0007669"/>
    <property type="project" value="UniProtKB-KW"/>
</dbReference>
<dbReference type="InterPro" id="IPR058017">
    <property type="entry name" value="At3g28540-like_C"/>
</dbReference>
<dbReference type="SUPFAM" id="SSF52540">
    <property type="entry name" value="P-loop containing nucleoside triphosphate hydrolases"/>
    <property type="match status" value="1"/>
</dbReference>
<dbReference type="Pfam" id="PF25568">
    <property type="entry name" value="AAA_lid_At3g28540"/>
    <property type="match status" value="1"/>
</dbReference>
<dbReference type="PROSITE" id="PS00674">
    <property type="entry name" value="AAA"/>
    <property type="match status" value="1"/>
</dbReference>
<organism evidence="7">
    <name type="scientific">Ananas comosus var. bracteatus</name>
    <name type="common">red pineapple</name>
    <dbReference type="NCBI Taxonomy" id="296719"/>
    <lineage>
        <taxon>Eukaryota</taxon>
        <taxon>Viridiplantae</taxon>
        <taxon>Streptophyta</taxon>
        <taxon>Embryophyta</taxon>
        <taxon>Tracheophyta</taxon>
        <taxon>Spermatophyta</taxon>
        <taxon>Magnoliopsida</taxon>
        <taxon>Liliopsida</taxon>
        <taxon>Poales</taxon>
        <taxon>Bromeliaceae</taxon>
        <taxon>Bromelioideae</taxon>
        <taxon>Ananas</taxon>
    </lineage>
</organism>
<keyword evidence="5" id="KW-0067">ATP-binding</keyword>
<dbReference type="Gene3D" id="3.40.50.300">
    <property type="entry name" value="P-loop containing nucleotide triphosphate hydrolases"/>
    <property type="match status" value="1"/>
</dbReference>
<comment type="cofactor">
    <cofactor evidence="1">
        <name>Mg(2+)</name>
        <dbReference type="ChEBI" id="CHEBI:18420"/>
    </cofactor>
</comment>
<proteinExistence type="inferred from homology"/>
<evidence type="ECO:0000256" key="4">
    <source>
        <dbReference type="ARBA" id="ARBA00049360"/>
    </source>
</evidence>
<dbReference type="InterPro" id="IPR027417">
    <property type="entry name" value="P-loop_NTPase"/>
</dbReference>
<feature type="domain" description="AAA+ ATPase" evidence="6">
    <location>
        <begin position="293"/>
        <end position="445"/>
    </location>
</feature>
<dbReference type="InterPro" id="IPR003959">
    <property type="entry name" value="ATPase_AAA_core"/>
</dbReference>
<dbReference type="SMART" id="SM00382">
    <property type="entry name" value="AAA"/>
    <property type="match status" value="1"/>
</dbReference>
<evidence type="ECO:0000259" key="6">
    <source>
        <dbReference type="SMART" id="SM00382"/>
    </source>
</evidence>
<evidence type="ECO:0000256" key="5">
    <source>
        <dbReference type="RuleBase" id="RU003651"/>
    </source>
</evidence>
<dbReference type="GO" id="GO:0006950">
    <property type="term" value="P:response to stress"/>
    <property type="evidence" value="ECO:0007669"/>
    <property type="project" value="UniProtKB-ARBA"/>
</dbReference>
<dbReference type="InterPro" id="IPR025753">
    <property type="entry name" value="AAA_N_dom"/>
</dbReference>
<protein>
    <recommendedName>
        <fullName evidence="6">AAA+ ATPase domain-containing protein</fullName>
    </recommendedName>
</protein>
<evidence type="ECO:0000256" key="1">
    <source>
        <dbReference type="ARBA" id="ARBA00001946"/>
    </source>
</evidence>
<evidence type="ECO:0000256" key="3">
    <source>
        <dbReference type="ARBA" id="ARBA00022842"/>
    </source>
</evidence>
<accession>A0A6V7P5F1</accession>
<dbReference type="AlphaFoldDB" id="A0A6V7P5F1"/>